<evidence type="ECO:0000313" key="1">
    <source>
        <dbReference type="EMBL" id="KAL0110315.1"/>
    </source>
</evidence>
<sequence length="193" mass="22274">MCHDQTELRLRLACLSCLLRRALSSREAKLGRSKRTDSRVASISFIKLREKGKKKCIIISLLFQRLPISEETLDSYYVISIDHVESSRRCLVTKKYRREPAAKNIFLFCQHVSRAVSPICILMLHKRGTLSKDQLRSTISLFIVQRKINFVFFIFALRNPFPSRLPHYFHRSCGVKATTSSPTASRTSLQNAR</sequence>
<evidence type="ECO:0008006" key="3">
    <source>
        <dbReference type="Google" id="ProtNLM"/>
    </source>
</evidence>
<accession>A0AAW2F519</accession>
<dbReference type="Proteomes" id="UP001430953">
    <property type="component" value="Unassembled WGS sequence"/>
</dbReference>
<keyword evidence="2" id="KW-1185">Reference proteome</keyword>
<evidence type="ECO:0000313" key="2">
    <source>
        <dbReference type="Proteomes" id="UP001430953"/>
    </source>
</evidence>
<gene>
    <name evidence="1" type="ORF">PUN28_013759</name>
</gene>
<proteinExistence type="predicted"/>
<dbReference type="EMBL" id="JADYXP020000014">
    <property type="protein sequence ID" value="KAL0110315.1"/>
    <property type="molecule type" value="Genomic_DNA"/>
</dbReference>
<protein>
    <recommendedName>
        <fullName evidence="3">Secreted protein</fullName>
    </recommendedName>
</protein>
<name>A0AAW2F519_9HYME</name>
<organism evidence="1 2">
    <name type="scientific">Cardiocondyla obscurior</name>
    <dbReference type="NCBI Taxonomy" id="286306"/>
    <lineage>
        <taxon>Eukaryota</taxon>
        <taxon>Metazoa</taxon>
        <taxon>Ecdysozoa</taxon>
        <taxon>Arthropoda</taxon>
        <taxon>Hexapoda</taxon>
        <taxon>Insecta</taxon>
        <taxon>Pterygota</taxon>
        <taxon>Neoptera</taxon>
        <taxon>Endopterygota</taxon>
        <taxon>Hymenoptera</taxon>
        <taxon>Apocrita</taxon>
        <taxon>Aculeata</taxon>
        <taxon>Formicoidea</taxon>
        <taxon>Formicidae</taxon>
        <taxon>Myrmicinae</taxon>
        <taxon>Cardiocondyla</taxon>
    </lineage>
</organism>
<comment type="caution">
    <text evidence="1">The sequence shown here is derived from an EMBL/GenBank/DDBJ whole genome shotgun (WGS) entry which is preliminary data.</text>
</comment>
<reference evidence="1 2" key="1">
    <citation type="submission" date="2023-03" db="EMBL/GenBank/DDBJ databases">
        <title>High recombination rates correlate with genetic variation in Cardiocondyla obscurior ants.</title>
        <authorList>
            <person name="Errbii M."/>
        </authorList>
    </citation>
    <scope>NUCLEOTIDE SEQUENCE [LARGE SCALE GENOMIC DNA]</scope>
    <source>
        <strain evidence="1">Alpha-2009</strain>
        <tissue evidence="1">Whole body</tissue>
    </source>
</reference>
<dbReference type="AlphaFoldDB" id="A0AAW2F519"/>